<evidence type="ECO:0000259" key="16">
    <source>
        <dbReference type="SMART" id="SM00918"/>
    </source>
</evidence>
<comment type="subcellular location">
    <subcellularLocation>
        <location evidence="1">Membrane</location>
        <topology evidence="1">Multi-pass membrane protein</topology>
    </subcellularLocation>
</comment>
<feature type="compositionally biased region" description="Acidic residues" evidence="13">
    <location>
        <begin position="482"/>
        <end position="492"/>
    </location>
</feature>
<feature type="region of interest" description="Disordered" evidence="13">
    <location>
        <begin position="427"/>
        <end position="459"/>
    </location>
</feature>
<keyword evidence="12" id="KW-0407">Ion channel</keyword>
<dbReference type="GO" id="GO:0015276">
    <property type="term" value="F:ligand-gated monoatomic ion channel activity"/>
    <property type="evidence" value="ECO:0007669"/>
    <property type="project" value="InterPro"/>
</dbReference>
<dbReference type="PRINTS" id="PR00308">
    <property type="entry name" value="ANTIFREEZEI"/>
</dbReference>
<evidence type="ECO:0000256" key="2">
    <source>
        <dbReference type="ARBA" id="ARBA00006358"/>
    </source>
</evidence>
<keyword evidence="11" id="KW-1071">Ligand-gated ion channel</keyword>
<evidence type="ECO:0000313" key="17">
    <source>
        <dbReference type="EMBL" id="GIL75501.1"/>
    </source>
</evidence>
<dbReference type="Gene3D" id="3.40.190.10">
    <property type="entry name" value="Periplasmic binding protein-like II"/>
    <property type="match status" value="1"/>
</dbReference>
<evidence type="ECO:0000256" key="11">
    <source>
        <dbReference type="ARBA" id="ARBA00023286"/>
    </source>
</evidence>
<dbReference type="GO" id="GO:0016172">
    <property type="term" value="F:antifreeze activity"/>
    <property type="evidence" value="ECO:0007669"/>
    <property type="project" value="InterPro"/>
</dbReference>
<sequence length="812" mass="83465">MASEHIRVVAAHRPPFVLIKYDPSGRPDYSGLLIDLFKKILTHNNKSLFTYNIYTSPINAGGSLLNGQWTGVTGELVNGNADVALFPLTRTAGRLAAIECTYSYLDQGLSLLIQSSTEDPGPLSVLAPFSLTLWVTLLCTVIAISLLFWALDRYGSWIRARQIKALQESGHLPQRQNSRRQRGRRSHVMTSFMAAAGAPERPRSTFWGSQVLYVVYCFFCVIVLSSYTANLTSFLAVRRANEGIEELQDVLHESGLIAVNPNGSTASYFVTSQDSIATRLRDSIWYCETVEKCVEAVRQGHALAFVSDSSALEYQAMQTPCNLAVVGKPFGPGNLVIGLQKNSSLLPLFNAAMQDFIEDGTLSELRRSWFDKLNECGEINGQLDNSRLTISQMLGVFVLLAIGVLVAFTTGTVENLKWCLLRAASNSQHDGSSSRDTSTRWTSAASCESQGPERPTTPSLRVAVFNRLSSALLNISKADQNSGDEGDVEGGDTEPCAHGKTARTSKPNHSLPDPADGGVGHKLLRRSTISRRHCSAVVDASSRPVGVGRLMSTPGGDGAGDGGTGDGIVSVPSGRSCSFTDSAAAAAAAAAHAAATAAAAAADAAATAAAAAAAAAAAVATAGGGGGGVGLASKSSSFTDSAAGAAMATLTGAATATVAILADAVAVADSGTAAIAAAGANALASSAGVSAADSSPAAIITAVAPVLLPGLGHGGPENTVSKSPVCRVLEDSSYEARLSPQHQFESAASGCRVGDLAEPGGFDDIGGLPFLTASLAGTLDAVPATAAAKPVAAAAAAAAGLRVVGNGRKDVG</sequence>
<keyword evidence="4 14" id="KW-0812">Transmembrane</keyword>
<dbReference type="InterPro" id="IPR001320">
    <property type="entry name" value="Iontro_rcpt_C"/>
</dbReference>
<reference evidence="17" key="1">
    <citation type="journal article" date="2021" name="Proc. Natl. Acad. Sci. U.S.A.">
        <title>Three genomes in the algal genus Volvox reveal the fate of a haploid sex-determining region after a transition to homothallism.</title>
        <authorList>
            <person name="Yamamoto K."/>
            <person name="Hamaji T."/>
            <person name="Kawai-Toyooka H."/>
            <person name="Matsuzaki R."/>
            <person name="Takahashi F."/>
            <person name="Nishimura Y."/>
            <person name="Kawachi M."/>
            <person name="Noguchi H."/>
            <person name="Minakuchi Y."/>
            <person name="Umen J.G."/>
            <person name="Toyoda A."/>
            <person name="Nozaki H."/>
        </authorList>
    </citation>
    <scope>NUCLEOTIDE SEQUENCE</scope>
    <source>
        <strain evidence="18">NIES-3785</strain>
        <strain evidence="17">NIES-3786</strain>
    </source>
</reference>
<feature type="compositionally biased region" description="Gly residues" evidence="13">
    <location>
        <begin position="555"/>
        <end position="566"/>
    </location>
</feature>
<dbReference type="Gene3D" id="1.10.287.70">
    <property type="match status" value="1"/>
</dbReference>
<keyword evidence="7" id="KW-0047">Antifreeze protein</keyword>
<feature type="domain" description="Ionotropic glutamate receptor C-terminal" evidence="15">
    <location>
        <begin position="5"/>
        <end position="372"/>
    </location>
</feature>
<dbReference type="Pfam" id="PF00060">
    <property type="entry name" value="Lig_chan"/>
    <property type="match status" value="1"/>
</dbReference>
<evidence type="ECO:0000256" key="14">
    <source>
        <dbReference type="SAM" id="Phobius"/>
    </source>
</evidence>
<proteinExistence type="inferred from homology"/>
<evidence type="ECO:0000256" key="6">
    <source>
        <dbReference type="ARBA" id="ARBA00023065"/>
    </source>
</evidence>
<evidence type="ECO:0000256" key="4">
    <source>
        <dbReference type="ARBA" id="ARBA00022692"/>
    </source>
</evidence>
<evidence type="ECO:0000256" key="1">
    <source>
        <dbReference type="ARBA" id="ARBA00004141"/>
    </source>
</evidence>
<organism evidence="17 19">
    <name type="scientific">Volvox reticuliferus</name>
    <dbReference type="NCBI Taxonomy" id="1737510"/>
    <lineage>
        <taxon>Eukaryota</taxon>
        <taxon>Viridiplantae</taxon>
        <taxon>Chlorophyta</taxon>
        <taxon>core chlorophytes</taxon>
        <taxon>Chlorophyceae</taxon>
        <taxon>CS clade</taxon>
        <taxon>Chlamydomonadales</taxon>
        <taxon>Volvocaceae</taxon>
        <taxon>Volvox</taxon>
    </lineage>
</organism>
<evidence type="ECO:0000256" key="9">
    <source>
        <dbReference type="ARBA" id="ARBA00023170"/>
    </source>
</evidence>
<gene>
    <name evidence="17" type="ORF">Vretifemale_5278</name>
    <name evidence="18" type="ORF">Vretimale_8132</name>
</gene>
<dbReference type="SMART" id="SM00079">
    <property type="entry name" value="PBPe"/>
    <property type="match status" value="1"/>
</dbReference>
<feature type="transmembrane region" description="Helical" evidence="14">
    <location>
        <begin position="211"/>
        <end position="229"/>
    </location>
</feature>
<evidence type="ECO:0008006" key="20">
    <source>
        <dbReference type="Google" id="ProtNLM"/>
    </source>
</evidence>
<keyword evidence="8 14" id="KW-0472">Membrane</keyword>
<dbReference type="EMBL" id="BNCQ01000013">
    <property type="protein sequence ID" value="GIM03383.1"/>
    <property type="molecule type" value="Genomic_DNA"/>
</dbReference>
<feature type="compositionally biased region" description="Low complexity" evidence="13">
    <location>
        <begin position="434"/>
        <end position="446"/>
    </location>
</feature>
<feature type="region of interest" description="Disordered" evidence="13">
    <location>
        <begin position="545"/>
        <end position="567"/>
    </location>
</feature>
<accession>A0A8J4FHN4</accession>
<protein>
    <recommendedName>
        <fullName evidence="20">Ionotropic glutamate receptor C-terminal domain-containing protein</fullName>
    </recommendedName>
</protein>
<evidence type="ECO:0000256" key="8">
    <source>
        <dbReference type="ARBA" id="ARBA00023136"/>
    </source>
</evidence>
<evidence type="ECO:0000259" key="15">
    <source>
        <dbReference type="SMART" id="SM00079"/>
    </source>
</evidence>
<evidence type="ECO:0000256" key="5">
    <source>
        <dbReference type="ARBA" id="ARBA00022989"/>
    </source>
</evidence>
<keyword evidence="3" id="KW-0813">Transport</keyword>
<keyword evidence="6" id="KW-0406">Ion transport</keyword>
<evidence type="ECO:0000313" key="19">
    <source>
        <dbReference type="Proteomes" id="UP000747110"/>
    </source>
</evidence>
<dbReference type="PANTHER" id="PTHR18966">
    <property type="entry name" value="IONOTROPIC GLUTAMATE RECEPTOR"/>
    <property type="match status" value="1"/>
</dbReference>
<name>A0A8J4FHN4_9CHLO</name>
<feature type="transmembrane region" description="Helical" evidence="14">
    <location>
        <begin position="393"/>
        <end position="413"/>
    </location>
</feature>
<dbReference type="AlphaFoldDB" id="A0A8J4FHN4"/>
<evidence type="ECO:0000313" key="18">
    <source>
        <dbReference type="EMBL" id="GIM03383.1"/>
    </source>
</evidence>
<dbReference type="InterPro" id="IPR000104">
    <property type="entry name" value="Antifreeze_1"/>
</dbReference>
<dbReference type="SMART" id="SM00918">
    <property type="entry name" value="Lig_chan-Glu_bd"/>
    <property type="match status" value="1"/>
</dbReference>
<dbReference type="Proteomes" id="UP000747110">
    <property type="component" value="Unassembled WGS sequence"/>
</dbReference>
<dbReference type="OrthoDB" id="5984008at2759"/>
<evidence type="ECO:0000256" key="12">
    <source>
        <dbReference type="ARBA" id="ARBA00023303"/>
    </source>
</evidence>
<evidence type="ECO:0000256" key="7">
    <source>
        <dbReference type="ARBA" id="ARBA00023076"/>
    </source>
</evidence>
<dbReference type="InterPro" id="IPR015683">
    <property type="entry name" value="Ionotropic_Glu_rcpt"/>
</dbReference>
<dbReference type="InterPro" id="IPR019594">
    <property type="entry name" value="Glu/Gly-bd"/>
</dbReference>
<feature type="region of interest" description="Disordered" evidence="13">
    <location>
        <begin position="476"/>
        <end position="521"/>
    </location>
</feature>
<evidence type="ECO:0000256" key="10">
    <source>
        <dbReference type="ARBA" id="ARBA00023180"/>
    </source>
</evidence>
<feature type="domain" description="Ionotropic glutamate receptor L-glutamate and glycine-binding" evidence="16">
    <location>
        <begin position="15"/>
        <end position="78"/>
    </location>
</feature>
<dbReference type="SUPFAM" id="SSF53850">
    <property type="entry name" value="Periplasmic binding protein-like II"/>
    <property type="match status" value="1"/>
</dbReference>
<dbReference type="EMBL" id="BNCP01000007">
    <property type="protein sequence ID" value="GIL75501.1"/>
    <property type="molecule type" value="Genomic_DNA"/>
</dbReference>
<comment type="caution">
    <text evidence="17">The sequence shown here is derived from an EMBL/GenBank/DDBJ whole genome shotgun (WGS) entry which is preliminary data.</text>
</comment>
<dbReference type="Pfam" id="PF10613">
    <property type="entry name" value="Lig_chan-Glu_bd"/>
    <property type="match status" value="1"/>
</dbReference>
<keyword evidence="10" id="KW-0325">Glycoprotein</keyword>
<dbReference type="GO" id="GO:0016020">
    <property type="term" value="C:membrane"/>
    <property type="evidence" value="ECO:0007669"/>
    <property type="project" value="UniProtKB-SubCell"/>
</dbReference>
<dbReference type="Proteomes" id="UP000722791">
    <property type="component" value="Unassembled WGS sequence"/>
</dbReference>
<comment type="similarity">
    <text evidence="2">Belongs to the type-I AFP family.</text>
</comment>
<keyword evidence="19" id="KW-1185">Reference proteome</keyword>
<keyword evidence="9" id="KW-0675">Receptor</keyword>
<feature type="transmembrane region" description="Helical" evidence="14">
    <location>
        <begin position="131"/>
        <end position="151"/>
    </location>
</feature>
<keyword evidence="5 14" id="KW-1133">Transmembrane helix</keyword>
<evidence type="ECO:0000256" key="3">
    <source>
        <dbReference type="ARBA" id="ARBA00022448"/>
    </source>
</evidence>
<evidence type="ECO:0000256" key="13">
    <source>
        <dbReference type="SAM" id="MobiDB-lite"/>
    </source>
</evidence>